<feature type="region of interest" description="Disordered" evidence="1">
    <location>
        <begin position="431"/>
        <end position="458"/>
    </location>
</feature>
<dbReference type="VEuPathDB" id="TriTrypDB:BCY84_16605"/>
<dbReference type="VEuPathDB" id="TriTrypDB:C3747_32g153"/>
<dbReference type="VEuPathDB" id="TriTrypDB:TcG_03092"/>
<sequence>MHACTCLLRDVWFSSPLFPPTASFRRVCVRCWVVGGGNAAYGVRGKFTTFVGGRGSGGALPTRGGFGAGTSLVEWRRSKSSRPSKGIRSEVVLTPATLLRRLELIFPAVPRAADLSKGATCRVGHSDAHEGQVPALSGGLSGVPDGVRACCHQVPWERVVLRRSGHVPASEMGRNSSSGVVHTTAAVYDVMVPSRFCFLPGETNVISSLARMDEGGDNDNEAELPLDFTYVAGKTCHRLHHDHTVLLIRCPGSKTGSVWCQRVGVLHHIPGLPDPSVSSLTLREYVDFIKSFSQPLGQSTMHYVTRCGQNNRDAANHSIWERLEDAKGGSRNVEDGMTAECRVLRGAVGVWIIDPWRESVFFALRYHLGVEHYEWVCCPQHTLFQESCSPSTNPATSMALEAKRILFSDRREGHKAPSFFWERASLQRAMLEPSPPHDHSKELSQQSNRRRKTRREGRNAKEDVLSTILYYCVAGTALGADEKSTFLTRLLGSDDDVVRLARVWAPLPRSSRPLRGRQILTKADALAEAMKYGLLRLLP</sequence>
<dbReference type="EMBL" id="PRFA01000034">
    <property type="protein sequence ID" value="PWU92940.1"/>
    <property type="molecule type" value="Genomic_DNA"/>
</dbReference>
<dbReference type="VEuPathDB" id="TriTrypDB:Tc_MARK_10042"/>
<dbReference type="VEuPathDB" id="TriTrypDB:TcCL_NonESM03331"/>
<dbReference type="VEuPathDB" id="TriTrypDB:ECC02_008197"/>
<gene>
    <name evidence="2" type="ORF">C4B63_34g291</name>
</gene>
<proteinExistence type="predicted"/>
<name>A0A2V2V973_TRYCR</name>
<evidence type="ECO:0000313" key="2">
    <source>
        <dbReference type="EMBL" id="PWU92940.1"/>
    </source>
</evidence>
<dbReference type="VEuPathDB" id="TriTrypDB:TcBrA4_0115460"/>
<dbReference type="VEuPathDB" id="TriTrypDB:C4B63_34g291"/>
<evidence type="ECO:0000313" key="3">
    <source>
        <dbReference type="Proteomes" id="UP000246121"/>
    </source>
</evidence>
<dbReference type="VEuPathDB" id="TriTrypDB:TcCLB.508741.180"/>
<comment type="caution">
    <text evidence="2">The sequence shown here is derived from an EMBL/GenBank/DDBJ whole genome shotgun (WGS) entry which is preliminary data.</text>
</comment>
<reference evidence="2 3" key="1">
    <citation type="journal article" date="2018" name="Microb. Genom.">
        <title>Expanding an expanded genome: long-read sequencing of Trypanosoma cruzi.</title>
        <authorList>
            <person name="Berna L."/>
            <person name="Rodriguez M."/>
            <person name="Chiribao M.L."/>
            <person name="Parodi-Talice A."/>
            <person name="Pita S."/>
            <person name="Rijo G."/>
            <person name="Alvarez-Valin F."/>
            <person name="Robello C."/>
        </authorList>
    </citation>
    <scope>NUCLEOTIDE SEQUENCE [LARGE SCALE GENOMIC DNA]</scope>
    <source>
        <strain evidence="2 3">Dm28c</strain>
    </source>
</reference>
<protein>
    <submittedName>
        <fullName evidence="2">Uncharacterized protein</fullName>
    </submittedName>
</protein>
<dbReference type="VEuPathDB" id="TriTrypDB:TCSYLVIO_000881"/>
<dbReference type="Proteomes" id="UP000246121">
    <property type="component" value="Unassembled WGS sequence"/>
</dbReference>
<dbReference type="VEuPathDB" id="TriTrypDB:TcCLB.509139.20"/>
<accession>A0A2V2V973</accession>
<dbReference type="AlphaFoldDB" id="A0A2V2V973"/>
<evidence type="ECO:0000256" key="1">
    <source>
        <dbReference type="SAM" id="MobiDB-lite"/>
    </source>
</evidence>
<dbReference type="VEuPathDB" id="TriTrypDB:TCDM_06035"/>
<organism evidence="2 3">
    <name type="scientific">Trypanosoma cruzi</name>
    <dbReference type="NCBI Taxonomy" id="5693"/>
    <lineage>
        <taxon>Eukaryota</taxon>
        <taxon>Discoba</taxon>
        <taxon>Euglenozoa</taxon>
        <taxon>Kinetoplastea</taxon>
        <taxon>Metakinetoplastina</taxon>
        <taxon>Trypanosomatida</taxon>
        <taxon>Trypanosomatidae</taxon>
        <taxon>Trypanosoma</taxon>
        <taxon>Schizotrypanum</taxon>
    </lineage>
</organism>